<dbReference type="OMA" id="MMHEREM"/>
<protein>
    <recommendedName>
        <fullName evidence="13">UBA domain-containing protein</fullName>
    </recommendedName>
</protein>
<proteinExistence type="predicted"/>
<dbReference type="GO" id="GO:0005739">
    <property type="term" value="C:mitochondrion"/>
    <property type="evidence" value="ECO:0007669"/>
    <property type="project" value="UniProtKB-SubCell"/>
</dbReference>
<organism evidence="11 12">
    <name type="scientific">Dothistroma septosporum (strain NZE10 / CBS 128990)</name>
    <name type="common">Red band needle blight fungus</name>
    <name type="synonym">Mycosphaerella pini</name>
    <dbReference type="NCBI Taxonomy" id="675120"/>
    <lineage>
        <taxon>Eukaryota</taxon>
        <taxon>Fungi</taxon>
        <taxon>Dikarya</taxon>
        <taxon>Ascomycota</taxon>
        <taxon>Pezizomycotina</taxon>
        <taxon>Dothideomycetes</taxon>
        <taxon>Dothideomycetidae</taxon>
        <taxon>Mycosphaerellales</taxon>
        <taxon>Mycosphaerellaceae</taxon>
        <taxon>Dothistroma</taxon>
    </lineage>
</organism>
<dbReference type="InterPro" id="IPR024461">
    <property type="entry name" value="CCDC90-like"/>
</dbReference>
<evidence type="ECO:0000256" key="9">
    <source>
        <dbReference type="SAM" id="Phobius"/>
    </source>
</evidence>
<keyword evidence="4 9" id="KW-1133">Transmembrane helix</keyword>
<feature type="region of interest" description="Disordered" evidence="8">
    <location>
        <begin position="32"/>
        <end position="121"/>
    </location>
</feature>
<evidence type="ECO:0000256" key="3">
    <source>
        <dbReference type="ARBA" id="ARBA00022692"/>
    </source>
</evidence>
<feature type="transmembrane region" description="Helical" evidence="9">
    <location>
        <begin position="358"/>
        <end position="375"/>
    </location>
</feature>
<keyword evidence="7 9" id="KW-0472">Membrane</keyword>
<keyword evidence="5" id="KW-0175">Coiled coil</keyword>
<evidence type="ECO:0000256" key="6">
    <source>
        <dbReference type="ARBA" id="ARBA00023128"/>
    </source>
</evidence>
<dbReference type="HOGENOM" id="CLU_030970_1_0_1"/>
<accession>N1Q0Y5</accession>
<dbReference type="Pfam" id="PF07798">
    <property type="entry name" value="CCDC90-like"/>
    <property type="match status" value="1"/>
</dbReference>
<dbReference type="AlphaFoldDB" id="N1Q0Y5"/>
<reference evidence="11 12" key="2">
    <citation type="journal article" date="2012" name="PLoS Pathog.">
        <title>Diverse lifestyles and strategies of plant pathogenesis encoded in the genomes of eighteen Dothideomycetes fungi.</title>
        <authorList>
            <person name="Ohm R.A."/>
            <person name="Feau N."/>
            <person name="Henrissat B."/>
            <person name="Schoch C.L."/>
            <person name="Horwitz B.A."/>
            <person name="Barry K.W."/>
            <person name="Condon B.J."/>
            <person name="Copeland A.C."/>
            <person name="Dhillon B."/>
            <person name="Glaser F."/>
            <person name="Hesse C.N."/>
            <person name="Kosti I."/>
            <person name="LaButti K."/>
            <person name="Lindquist E.A."/>
            <person name="Lucas S."/>
            <person name="Salamov A.A."/>
            <person name="Bradshaw R.E."/>
            <person name="Ciuffetti L."/>
            <person name="Hamelin R.C."/>
            <person name="Kema G.H.J."/>
            <person name="Lawrence C."/>
            <person name="Scott J.A."/>
            <person name="Spatafora J.W."/>
            <person name="Turgeon B.G."/>
            <person name="de Wit P.J.G.M."/>
            <person name="Zhong S."/>
            <person name="Goodwin S.B."/>
            <person name="Grigoriev I.V."/>
        </authorList>
    </citation>
    <scope>NUCLEOTIDE SEQUENCE [LARGE SCALE GENOMIC DNA]</scope>
    <source>
        <strain evidence="12">NZE10 / CBS 128990</strain>
    </source>
</reference>
<feature type="signal peptide" evidence="10">
    <location>
        <begin position="1"/>
        <end position="16"/>
    </location>
</feature>
<keyword evidence="12" id="KW-1185">Reference proteome</keyword>
<comment type="subcellular location">
    <subcellularLocation>
        <location evidence="2">Membrane</location>
    </subcellularLocation>
    <subcellularLocation>
        <location evidence="1">Mitochondrion</location>
    </subcellularLocation>
</comment>
<evidence type="ECO:0000256" key="7">
    <source>
        <dbReference type="ARBA" id="ARBA00023136"/>
    </source>
</evidence>
<evidence type="ECO:0000313" key="12">
    <source>
        <dbReference type="Proteomes" id="UP000016933"/>
    </source>
</evidence>
<sequence length="442" mass="48557">MAAPRLLFLWPTLARGIETSNPAVRSAKAATRMRALHSSSTRRRPEAVPQQPRYGTANEPPAHLGGGKKLPPSTSEKSTEQTKFPKIGERLQRVGEAAVQVQTETQDLHGDPADKTQATTVDPMLDAADARPSTETPESLEVPPIKPLESLLDQVPDPSTHAEELGTRVAPEEVHPDVSFDEHTPPVKAPHIDTPRHVHHFDTYSLVRSLVDAGWSEAQAITIMKGVRIELADNMDMARDALVSKSQVENETYLFRAACAELKTEVTTNRRAEQEKMRTERAQLQHEVDILSQRIGQESAALKDELKGMFDDRKMSVRNEQRSMESSVQQLNYKITVDLKADGSSAVESVRWALTRRAGAALIVLVVTIIIALRLHSNAAYQQEQDAKRRARQKTSSTQTDAGQGPDHPVGRGGDNSAARPEMVGGEIFIKEGENPALVTLG</sequence>
<gene>
    <name evidence="11" type="ORF">DOTSEDRAFT_86438</name>
</gene>
<dbReference type="EMBL" id="KB446536">
    <property type="protein sequence ID" value="EME48104.1"/>
    <property type="molecule type" value="Genomic_DNA"/>
</dbReference>
<evidence type="ECO:0000256" key="8">
    <source>
        <dbReference type="SAM" id="MobiDB-lite"/>
    </source>
</evidence>
<keyword evidence="6" id="KW-0496">Mitochondrion</keyword>
<feature type="region of interest" description="Disordered" evidence="8">
    <location>
        <begin position="384"/>
        <end position="426"/>
    </location>
</feature>
<keyword evidence="3 9" id="KW-0812">Transmembrane</keyword>
<dbReference type="OrthoDB" id="5424147at2759"/>
<evidence type="ECO:0000256" key="4">
    <source>
        <dbReference type="ARBA" id="ARBA00022989"/>
    </source>
</evidence>
<evidence type="ECO:0000313" key="11">
    <source>
        <dbReference type="EMBL" id="EME48104.1"/>
    </source>
</evidence>
<dbReference type="eggNOG" id="ENOG502S831">
    <property type="taxonomic scope" value="Eukaryota"/>
</dbReference>
<evidence type="ECO:0000256" key="5">
    <source>
        <dbReference type="ARBA" id="ARBA00023054"/>
    </source>
</evidence>
<dbReference type="PANTHER" id="PTHR14360">
    <property type="entry name" value="PROTEIN FMP32, MITOCHONDRIAL"/>
    <property type="match status" value="1"/>
</dbReference>
<evidence type="ECO:0000256" key="2">
    <source>
        <dbReference type="ARBA" id="ARBA00004370"/>
    </source>
</evidence>
<name>N1Q0Y5_DOTSN</name>
<dbReference type="PANTHER" id="PTHR14360:SF12">
    <property type="entry name" value="MOZ PROTEIN REPRESENTS A CHROMATIN-ASSOCIATED ACETYLTRANSFERASE"/>
    <property type="match status" value="1"/>
</dbReference>
<feature type="chain" id="PRO_5004110376" description="UBA domain-containing protein" evidence="10">
    <location>
        <begin position="17"/>
        <end position="442"/>
    </location>
</feature>
<evidence type="ECO:0000256" key="10">
    <source>
        <dbReference type="SAM" id="SignalP"/>
    </source>
</evidence>
<dbReference type="Gene3D" id="1.20.5.340">
    <property type="match status" value="1"/>
</dbReference>
<keyword evidence="10" id="KW-0732">Signal</keyword>
<evidence type="ECO:0000256" key="1">
    <source>
        <dbReference type="ARBA" id="ARBA00004173"/>
    </source>
</evidence>
<dbReference type="GO" id="GO:0016020">
    <property type="term" value="C:membrane"/>
    <property type="evidence" value="ECO:0007669"/>
    <property type="project" value="UniProtKB-SubCell"/>
</dbReference>
<evidence type="ECO:0008006" key="13">
    <source>
        <dbReference type="Google" id="ProtNLM"/>
    </source>
</evidence>
<dbReference type="Proteomes" id="UP000016933">
    <property type="component" value="Unassembled WGS sequence"/>
</dbReference>
<reference evidence="12" key="1">
    <citation type="journal article" date="2012" name="PLoS Genet.">
        <title>The genomes of the fungal plant pathogens Cladosporium fulvum and Dothistroma septosporum reveal adaptation to different hosts and lifestyles but also signatures of common ancestry.</title>
        <authorList>
            <person name="de Wit P.J.G.M."/>
            <person name="van der Burgt A."/>
            <person name="Oekmen B."/>
            <person name="Stergiopoulos I."/>
            <person name="Abd-Elsalam K.A."/>
            <person name="Aerts A.L."/>
            <person name="Bahkali A.H."/>
            <person name="Beenen H.G."/>
            <person name="Chettri P."/>
            <person name="Cox M.P."/>
            <person name="Datema E."/>
            <person name="de Vries R.P."/>
            <person name="Dhillon B."/>
            <person name="Ganley A.R."/>
            <person name="Griffiths S.A."/>
            <person name="Guo Y."/>
            <person name="Hamelin R.C."/>
            <person name="Henrissat B."/>
            <person name="Kabir M.S."/>
            <person name="Jashni M.K."/>
            <person name="Kema G."/>
            <person name="Klaubauf S."/>
            <person name="Lapidus A."/>
            <person name="Levasseur A."/>
            <person name="Lindquist E."/>
            <person name="Mehrabi R."/>
            <person name="Ohm R.A."/>
            <person name="Owen T.J."/>
            <person name="Salamov A."/>
            <person name="Schwelm A."/>
            <person name="Schijlen E."/>
            <person name="Sun H."/>
            <person name="van den Burg H.A."/>
            <person name="van Ham R.C.H.J."/>
            <person name="Zhang S."/>
            <person name="Goodwin S.B."/>
            <person name="Grigoriev I.V."/>
            <person name="Collemare J."/>
            <person name="Bradshaw R.E."/>
        </authorList>
    </citation>
    <scope>NUCLEOTIDE SEQUENCE [LARGE SCALE GENOMIC DNA]</scope>
    <source>
        <strain evidence="12">NZE10 / CBS 128990</strain>
    </source>
</reference>
<dbReference type="STRING" id="675120.N1Q0Y5"/>